<dbReference type="SMART" id="SM00065">
    <property type="entry name" value="GAF"/>
    <property type="match status" value="1"/>
</dbReference>
<dbReference type="SUPFAM" id="SSF55073">
    <property type="entry name" value="Nucleotide cyclase"/>
    <property type="match status" value="1"/>
</dbReference>
<dbReference type="PANTHER" id="PTHR45138:SF9">
    <property type="entry name" value="DIGUANYLATE CYCLASE DGCM-RELATED"/>
    <property type="match status" value="1"/>
</dbReference>
<dbReference type="Gene3D" id="3.30.450.40">
    <property type="match status" value="1"/>
</dbReference>
<evidence type="ECO:0000256" key="1">
    <source>
        <dbReference type="SAM" id="MobiDB-lite"/>
    </source>
</evidence>
<protein>
    <recommendedName>
        <fullName evidence="2">GGDEF domain-containing protein</fullName>
    </recommendedName>
</protein>
<dbReference type="InterPro" id="IPR000160">
    <property type="entry name" value="GGDEF_dom"/>
</dbReference>
<name>A0ABP9H356_9ACTN</name>
<feature type="compositionally biased region" description="Basic residues" evidence="1">
    <location>
        <begin position="362"/>
        <end position="376"/>
    </location>
</feature>
<dbReference type="InterPro" id="IPR029016">
    <property type="entry name" value="GAF-like_dom_sf"/>
</dbReference>
<feature type="region of interest" description="Disordered" evidence="1">
    <location>
        <begin position="18"/>
        <end position="52"/>
    </location>
</feature>
<evidence type="ECO:0000313" key="4">
    <source>
        <dbReference type="Proteomes" id="UP001501195"/>
    </source>
</evidence>
<feature type="region of interest" description="Disordered" evidence="1">
    <location>
        <begin position="357"/>
        <end position="376"/>
    </location>
</feature>
<dbReference type="InterPro" id="IPR029787">
    <property type="entry name" value="Nucleotide_cyclase"/>
</dbReference>
<dbReference type="PROSITE" id="PS50887">
    <property type="entry name" value="GGDEF"/>
    <property type="match status" value="1"/>
</dbReference>
<feature type="domain" description="GGDEF" evidence="2">
    <location>
        <begin position="250"/>
        <end position="375"/>
    </location>
</feature>
<dbReference type="SUPFAM" id="SSF55781">
    <property type="entry name" value="GAF domain-like"/>
    <property type="match status" value="1"/>
</dbReference>
<sequence length="376" mass="39233">MVVEVWWVVVPVRARAPRDAAASAASQSPDVRVRPAGAGAPLRPEAGPRPDDGPVLAHVTWSGTADAADAVLAHLQQHLGMDLWALTRVEHGTQRVQAARSGTLRIPAGTELPWMDALSRQVLAGAAPRVATDASVEMAFAAAGVDRRFRVGAYVVVPLVGEDGRLLGTLCGLSAAAQPPALAGELPLVELLARLLGTLRAKEEFAAERSAEAAAAYAVAERDSLTGLLNRRGWQRALGAEDQRCLRGGRCSAVAVVDLDGLGEVNESRGHEVGDELLVLAAQVLQTTVRPCDEVARIGGDEFALIAADAGADGVHAWTARLSTALAAAGVEATGGAAASGAERRLSEAWRAAEDAMLADKHARRGPRRRSPRPVP</sequence>
<dbReference type="PANTHER" id="PTHR45138">
    <property type="entry name" value="REGULATORY COMPONENTS OF SENSORY TRANSDUCTION SYSTEM"/>
    <property type="match status" value="1"/>
</dbReference>
<keyword evidence="4" id="KW-1185">Reference proteome</keyword>
<dbReference type="EMBL" id="BAABIL010000006">
    <property type="protein sequence ID" value="GAA4961109.1"/>
    <property type="molecule type" value="Genomic_DNA"/>
</dbReference>
<evidence type="ECO:0000259" key="2">
    <source>
        <dbReference type="PROSITE" id="PS50887"/>
    </source>
</evidence>
<organism evidence="3 4">
    <name type="scientific">Kineococcus glutinatus</name>
    <dbReference type="NCBI Taxonomy" id="1070872"/>
    <lineage>
        <taxon>Bacteria</taxon>
        <taxon>Bacillati</taxon>
        <taxon>Actinomycetota</taxon>
        <taxon>Actinomycetes</taxon>
        <taxon>Kineosporiales</taxon>
        <taxon>Kineosporiaceae</taxon>
        <taxon>Kineococcus</taxon>
    </lineage>
</organism>
<feature type="compositionally biased region" description="Low complexity" evidence="1">
    <location>
        <begin position="18"/>
        <end position="30"/>
    </location>
</feature>
<proteinExistence type="predicted"/>
<reference evidence="4" key="1">
    <citation type="journal article" date="2019" name="Int. J. Syst. Evol. Microbiol.">
        <title>The Global Catalogue of Microorganisms (GCM) 10K type strain sequencing project: providing services to taxonomists for standard genome sequencing and annotation.</title>
        <authorList>
            <consortium name="The Broad Institute Genomics Platform"/>
            <consortium name="The Broad Institute Genome Sequencing Center for Infectious Disease"/>
            <person name="Wu L."/>
            <person name="Ma J."/>
        </authorList>
    </citation>
    <scope>NUCLEOTIDE SEQUENCE [LARGE SCALE GENOMIC DNA]</scope>
    <source>
        <strain evidence="4">JCM 18126</strain>
    </source>
</reference>
<dbReference type="SMART" id="SM00267">
    <property type="entry name" value="GGDEF"/>
    <property type="match status" value="1"/>
</dbReference>
<dbReference type="Pfam" id="PF00990">
    <property type="entry name" value="GGDEF"/>
    <property type="match status" value="1"/>
</dbReference>
<dbReference type="Gene3D" id="3.30.70.270">
    <property type="match status" value="1"/>
</dbReference>
<dbReference type="InterPro" id="IPR050469">
    <property type="entry name" value="Diguanylate_Cyclase"/>
</dbReference>
<gene>
    <name evidence="3" type="ORF">GCM10023225_00870</name>
</gene>
<dbReference type="InterPro" id="IPR003018">
    <property type="entry name" value="GAF"/>
</dbReference>
<dbReference type="Pfam" id="PF01590">
    <property type="entry name" value="GAF"/>
    <property type="match status" value="1"/>
</dbReference>
<dbReference type="NCBIfam" id="TIGR00254">
    <property type="entry name" value="GGDEF"/>
    <property type="match status" value="1"/>
</dbReference>
<evidence type="ECO:0000313" key="3">
    <source>
        <dbReference type="EMBL" id="GAA4961109.1"/>
    </source>
</evidence>
<dbReference type="Proteomes" id="UP001501195">
    <property type="component" value="Unassembled WGS sequence"/>
</dbReference>
<accession>A0ABP9H356</accession>
<dbReference type="InterPro" id="IPR043128">
    <property type="entry name" value="Rev_trsase/Diguanyl_cyclase"/>
</dbReference>
<dbReference type="CDD" id="cd01949">
    <property type="entry name" value="GGDEF"/>
    <property type="match status" value="1"/>
</dbReference>
<comment type="caution">
    <text evidence="3">The sequence shown here is derived from an EMBL/GenBank/DDBJ whole genome shotgun (WGS) entry which is preliminary data.</text>
</comment>